<evidence type="ECO:0000256" key="4">
    <source>
        <dbReference type="ARBA" id="ARBA00022475"/>
    </source>
</evidence>
<keyword evidence="7 11" id="KW-1133">Transmembrane helix</keyword>
<keyword evidence="10 12" id="KW-0449">Lipoprotein</keyword>
<dbReference type="Pfam" id="PF17090">
    <property type="entry name" value="Ytca"/>
    <property type="match status" value="1"/>
</dbReference>
<sequence length="88" mass="9829">MNYPRRAISAITGACLPLTGCGHAPSVDIIGSFFPVWMLCLAIAIPMTFGVRALMVRFELENYIGPLALFYPCVVILFTSLLWLIFFR</sequence>
<evidence type="ECO:0000256" key="6">
    <source>
        <dbReference type="ARBA" id="ARBA00022729"/>
    </source>
</evidence>
<keyword evidence="8 11" id="KW-0472">Membrane</keyword>
<dbReference type="EMBL" id="CP121194">
    <property type="protein sequence ID" value="XBH09643.1"/>
    <property type="molecule type" value="Genomic_DNA"/>
</dbReference>
<dbReference type="GO" id="GO:0016020">
    <property type="term" value="C:membrane"/>
    <property type="evidence" value="ECO:0007669"/>
    <property type="project" value="UniProtKB-SubCell"/>
</dbReference>
<proteinExistence type="inferred from homology"/>
<protein>
    <recommendedName>
        <fullName evidence="3">Uncharacterized protein YtcA</fullName>
    </recommendedName>
</protein>
<comment type="similarity">
    <text evidence="2">Belongs to the YtcA family.</text>
</comment>
<accession>A0AAU7CXF0</accession>
<evidence type="ECO:0000256" key="3">
    <source>
        <dbReference type="ARBA" id="ARBA00021237"/>
    </source>
</evidence>
<name>A0AAU7CXF0_9BACT</name>
<dbReference type="KEGG" id="epl:P4G45_14280"/>
<keyword evidence="4" id="KW-1003">Cell membrane</keyword>
<dbReference type="InterPro" id="IPR031381">
    <property type="entry name" value="YtcA"/>
</dbReference>
<dbReference type="RefSeq" id="WP_348267151.1">
    <property type="nucleotide sequence ID" value="NZ_CP121194.1"/>
</dbReference>
<gene>
    <name evidence="12" type="ORF">P4G45_14280</name>
</gene>
<reference evidence="12" key="1">
    <citation type="submission" date="2023-03" db="EMBL/GenBank/DDBJ databases">
        <title>Edaphobacter sp.</title>
        <authorList>
            <person name="Huber K.J."/>
            <person name="Papendorf J."/>
            <person name="Pilke C."/>
            <person name="Bunk B."/>
            <person name="Sproeer C."/>
            <person name="Pester M."/>
        </authorList>
    </citation>
    <scope>NUCLEOTIDE SEQUENCE</scope>
    <source>
        <strain evidence="12">DSM 109919</strain>
    </source>
</reference>
<dbReference type="AlphaFoldDB" id="A0AAU7CXF0"/>
<feature type="transmembrane region" description="Helical" evidence="11">
    <location>
        <begin position="36"/>
        <end position="55"/>
    </location>
</feature>
<evidence type="ECO:0000256" key="9">
    <source>
        <dbReference type="ARBA" id="ARBA00023139"/>
    </source>
</evidence>
<keyword evidence="5 11" id="KW-0812">Transmembrane</keyword>
<evidence type="ECO:0000256" key="8">
    <source>
        <dbReference type="ARBA" id="ARBA00023136"/>
    </source>
</evidence>
<organism evidence="12">
    <name type="scientific">Edaphobacter paludis</name>
    <dbReference type="NCBI Taxonomy" id="3035702"/>
    <lineage>
        <taxon>Bacteria</taxon>
        <taxon>Pseudomonadati</taxon>
        <taxon>Acidobacteriota</taxon>
        <taxon>Terriglobia</taxon>
        <taxon>Terriglobales</taxon>
        <taxon>Acidobacteriaceae</taxon>
        <taxon>Edaphobacter</taxon>
    </lineage>
</organism>
<keyword evidence="9" id="KW-0564">Palmitate</keyword>
<keyword evidence="6" id="KW-0732">Signal</keyword>
<evidence type="ECO:0000256" key="2">
    <source>
        <dbReference type="ARBA" id="ARBA00008208"/>
    </source>
</evidence>
<comment type="subcellular location">
    <subcellularLocation>
        <location evidence="1">Membrane</location>
        <topology evidence="1">Multi-pass membrane protein</topology>
    </subcellularLocation>
</comment>
<feature type="transmembrane region" description="Helical" evidence="11">
    <location>
        <begin position="67"/>
        <end position="86"/>
    </location>
</feature>
<evidence type="ECO:0000256" key="11">
    <source>
        <dbReference type="SAM" id="Phobius"/>
    </source>
</evidence>
<evidence type="ECO:0000256" key="7">
    <source>
        <dbReference type="ARBA" id="ARBA00022989"/>
    </source>
</evidence>
<evidence type="ECO:0000256" key="1">
    <source>
        <dbReference type="ARBA" id="ARBA00004141"/>
    </source>
</evidence>
<evidence type="ECO:0000313" key="12">
    <source>
        <dbReference type="EMBL" id="XBH09643.1"/>
    </source>
</evidence>
<evidence type="ECO:0000256" key="5">
    <source>
        <dbReference type="ARBA" id="ARBA00022692"/>
    </source>
</evidence>
<evidence type="ECO:0000256" key="10">
    <source>
        <dbReference type="ARBA" id="ARBA00023288"/>
    </source>
</evidence>